<comment type="caution">
    <text evidence="7">The sequence shown here is derived from an EMBL/GenBank/DDBJ whole genome shotgun (WGS) entry which is preliminary data.</text>
</comment>
<evidence type="ECO:0000256" key="1">
    <source>
        <dbReference type="ARBA" id="ARBA00005495"/>
    </source>
</evidence>
<dbReference type="GO" id="GO:0046872">
    <property type="term" value="F:metal ion binding"/>
    <property type="evidence" value="ECO:0007669"/>
    <property type="project" value="UniProtKB-KW"/>
</dbReference>
<reference evidence="7" key="1">
    <citation type="journal article" date="2014" name="Int. J. Syst. Evol. Microbiol.">
        <title>Complete genome sequence of Corynebacterium casei LMG S-19264T (=DSM 44701T), isolated from a smear-ripened cheese.</title>
        <authorList>
            <consortium name="US DOE Joint Genome Institute (JGI-PGF)"/>
            <person name="Walter F."/>
            <person name="Albersmeier A."/>
            <person name="Kalinowski J."/>
            <person name="Ruckert C."/>
        </authorList>
    </citation>
    <scope>NUCLEOTIDE SEQUENCE</scope>
    <source>
        <strain evidence="7">KCTC 32437</strain>
    </source>
</reference>
<comment type="similarity">
    <text evidence="1">Belongs to the Gfa family.</text>
</comment>
<dbReference type="InterPro" id="IPR006913">
    <property type="entry name" value="CENP-V/GFA"/>
</dbReference>
<keyword evidence="4" id="KW-0456">Lyase</keyword>
<evidence type="ECO:0000256" key="4">
    <source>
        <dbReference type="ARBA" id="ARBA00023239"/>
    </source>
</evidence>
<evidence type="ECO:0000259" key="6">
    <source>
        <dbReference type="PROSITE" id="PS51891"/>
    </source>
</evidence>
<reference evidence="7" key="2">
    <citation type="submission" date="2020-09" db="EMBL/GenBank/DDBJ databases">
        <authorList>
            <person name="Sun Q."/>
            <person name="Kim S."/>
        </authorList>
    </citation>
    <scope>NUCLEOTIDE SEQUENCE</scope>
    <source>
        <strain evidence="7">KCTC 32437</strain>
    </source>
</reference>
<dbReference type="PANTHER" id="PTHR33337:SF40">
    <property type="entry name" value="CENP-V_GFA DOMAIN-CONTAINING PROTEIN-RELATED"/>
    <property type="match status" value="1"/>
</dbReference>
<dbReference type="InterPro" id="IPR011057">
    <property type="entry name" value="Mss4-like_sf"/>
</dbReference>
<proteinExistence type="inferred from homology"/>
<protein>
    <submittedName>
        <fullName evidence="7">Aldehyde-activating protein</fullName>
    </submittedName>
</protein>
<evidence type="ECO:0000256" key="2">
    <source>
        <dbReference type="ARBA" id="ARBA00022723"/>
    </source>
</evidence>
<feature type="domain" description="CENP-V/GFA" evidence="6">
    <location>
        <begin position="10"/>
        <end position="115"/>
    </location>
</feature>
<evidence type="ECO:0000313" key="7">
    <source>
        <dbReference type="EMBL" id="GHA28899.1"/>
    </source>
</evidence>
<evidence type="ECO:0000256" key="5">
    <source>
        <dbReference type="SAM" id="MobiDB-lite"/>
    </source>
</evidence>
<dbReference type="PROSITE" id="PS51891">
    <property type="entry name" value="CENP_V_GFA"/>
    <property type="match status" value="1"/>
</dbReference>
<keyword evidence="8" id="KW-1185">Reference proteome</keyword>
<dbReference type="PANTHER" id="PTHR33337">
    <property type="entry name" value="GFA DOMAIN-CONTAINING PROTEIN"/>
    <property type="match status" value="1"/>
</dbReference>
<dbReference type="AlphaFoldDB" id="A0A918VTZ2"/>
<sequence length="170" mass="18494">MTQNSSEAPVHGGCQCGAVRYRITGPLRNPHICHCRMCQKAFGSFFAPLVAAPREAFAVTRGDLAFFMSSDQAERGFCRDCGTPLTFAYVTSDHIAVSIGSLDEPNAVIPRNQYGTEARVAYFSELPGLPGEETGSDDPNQLAEIAASNHQHPDHETEHWRPHLGAHAKS</sequence>
<gene>
    <name evidence="7" type="ORF">GCM10007989_25540</name>
</gene>
<evidence type="ECO:0000256" key="3">
    <source>
        <dbReference type="ARBA" id="ARBA00022833"/>
    </source>
</evidence>
<dbReference type="GO" id="GO:0016846">
    <property type="term" value="F:carbon-sulfur lyase activity"/>
    <property type="evidence" value="ECO:0007669"/>
    <property type="project" value="InterPro"/>
</dbReference>
<dbReference type="RefSeq" id="WP_189426131.1">
    <property type="nucleotide sequence ID" value="NZ_BMZE01000003.1"/>
</dbReference>
<keyword evidence="2" id="KW-0479">Metal-binding</keyword>
<dbReference type="SUPFAM" id="SSF51316">
    <property type="entry name" value="Mss4-like"/>
    <property type="match status" value="1"/>
</dbReference>
<feature type="compositionally biased region" description="Basic and acidic residues" evidence="5">
    <location>
        <begin position="151"/>
        <end position="161"/>
    </location>
</feature>
<dbReference type="Pfam" id="PF04828">
    <property type="entry name" value="GFA"/>
    <property type="match status" value="1"/>
</dbReference>
<accession>A0A918VTZ2</accession>
<organism evidence="7 8">
    <name type="scientific">Devosia pacifica</name>
    <dbReference type="NCBI Taxonomy" id="1335967"/>
    <lineage>
        <taxon>Bacteria</taxon>
        <taxon>Pseudomonadati</taxon>
        <taxon>Pseudomonadota</taxon>
        <taxon>Alphaproteobacteria</taxon>
        <taxon>Hyphomicrobiales</taxon>
        <taxon>Devosiaceae</taxon>
        <taxon>Devosia</taxon>
    </lineage>
</organism>
<dbReference type="EMBL" id="BMZE01000003">
    <property type="protein sequence ID" value="GHA28899.1"/>
    <property type="molecule type" value="Genomic_DNA"/>
</dbReference>
<feature type="region of interest" description="Disordered" evidence="5">
    <location>
        <begin position="127"/>
        <end position="170"/>
    </location>
</feature>
<dbReference type="Proteomes" id="UP000646579">
    <property type="component" value="Unassembled WGS sequence"/>
</dbReference>
<dbReference type="Gene3D" id="3.90.1590.10">
    <property type="entry name" value="glutathione-dependent formaldehyde- activating enzyme (gfa)"/>
    <property type="match status" value="1"/>
</dbReference>
<evidence type="ECO:0000313" key="8">
    <source>
        <dbReference type="Proteomes" id="UP000646579"/>
    </source>
</evidence>
<keyword evidence="3" id="KW-0862">Zinc</keyword>
<name>A0A918VTZ2_9HYPH</name>